<evidence type="ECO:0000256" key="1">
    <source>
        <dbReference type="SAM" id="MobiDB-lite"/>
    </source>
</evidence>
<feature type="region of interest" description="Disordered" evidence="1">
    <location>
        <begin position="83"/>
        <end position="145"/>
    </location>
</feature>
<feature type="region of interest" description="Disordered" evidence="1">
    <location>
        <begin position="1"/>
        <end position="51"/>
    </location>
</feature>
<organism evidence="2 3">
    <name type="scientific">Orbilia javanica</name>
    <dbReference type="NCBI Taxonomy" id="47235"/>
    <lineage>
        <taxon>Eukaryota</taxon>
        <taxon>Fungi</taxon>
        <taxon>Dikarya</taxon>
        <taxon>Ascomycota</taxon>
        <taxon>Pezizomycotina</taxon>
        <taxon>Orbiliomycetes</taxon>
        <taxon>Orbiliales</taxon>
        <taxon>Orbiliaceae</taxon>
        <taxon>Orbilia</taxon>
    </lineage>
</organism>
<keyword evidence="3" id="KW-1185">Reference proteome</keyword>
<gene>
    <name evidence="2" type="ORF">TWF718_001672</name>
</gene>
<sequence length="145" mass="16126">MPPKRAAPARSRAAPPNPPPNQPSDDSDSGSSHDGDNEQLPVLPRSRRWAKVSCSGNLDDDYKLATRNLARAYRYICLCQAPFTGEGEEGEDDDWEDDDDEDEEDEDEEMDEVEVNANGNRPRRRCDGGRTCLCNKPAADNPNHP</sequence>
<dbReference type="Proteomes" id="UP001313282">
    <property type="component" value="Unassembled WGS sequence"/>
</dbReference>
<evidence type="ECO:0000313" key="2">
    <source>
        <dbReference type="EMBL" id="KAK6357359.1"/>
    </source>
</evidence>
<name>A0AAN8RHF2_9PEZI</name>
<feature type="compositionally biased region" description="Acidic residues" evidence="1">
    <location>
        <begin position="86"/>
        <end position="114"/>
    </location>
</feature>
<proteinExistence type="predicted"/>
<dbReference type="EMBL" id="JAVHNR010000001">
    <property type="protein sequence ID" value="KAK6357359.1"/>
    <property type="molecule type" value="Genomic_DNA"/>
</dbReference>
<evidence type="ECO:0000313" key="3">
    <source>
        <dbReference type="Proteomes" id="UP001313282"/>
    </source>
</evidence>
<reference evidence="2 3" key="1">
    <citation type="submission" date="2019-10" db="EMBL/GenBank/DDBJ databases">
        <authorList>
            <person name="Palmer J.M."/>
        </authorList>
    </citation>
    <scope>NUCLEOTIDE SEQUENCE [LARGE SCALE GENOMIC DNA]</scope>
    <source>
        <strain evidence="2 3">TWF718</strain>
    </source>
</reference>
<accession>A0AAN8RHF2</accession>
<comment type="caution">
    <text evidence="2">The sequence shown here is derived from an EMBL/GenBank/DDBJ whole genome shotgun (WGS) entry which is preliminary data.</text>
</comment>
<dbReference type="AlphaFoldDB" id="A0AAN8RHF2"/>
<protein>
    <submittedName>
        <fullName evidence="2">Uncharacterized protein</fullName>
    </submittedName>
</protein>
<feature type="compositionally biased region" description="Low complexity" evidence="1">
    <location>
        <begin position="1"/>
        <end position="14"/>
    </location>
</feature>